<dbReference type="InterPro" id="IPR039780">
    <property type="entry name" value="Mot2"/>
</dbReference>
<keyword evidence="7" id="KW-1185">Reference proteome</keyword>
<dbReference type="EMBL" id="LR743599">
    <property type="protein sequence ID" value="CAA2630089.1"/>
    <property type="molecule type" value="Genomic_DNA"/>
</dbReference>
<dbReference type="InterPro" id="IPR001841">
    <property type="entry name" value="Znf_RING"/>
</dbReference>
<dbReference type="InterPro" id="IPR013083">
    <property type="entry name" value="Znf_RING/FYVE/PHD"/>
</dbReference>
<dbReference type="InterPro" id="IPR035979">
    <property type="entry name" value="RBD_domain_sf"/>
</dbReference>
<evidence type="ECO:0000256" key="1">
    <source>
        <dbReference type="PROSITE-ProRule" id="PRU00175"/>
    </source>
</evidence>
<evidence type="ECO:0000256" key="3">
    <source>
        <dbReference type="SAM" id="MobiDB-lite"/>
    </source>
</evidence>
<keyword evidence="2" id="KW-0694">RNA-binding</keyword>
<dbReference type="PROSITE" id="PS50102">
    <property type="entry name" value="RRM"/>
    <property type="match status" value="1"/>
</dbReference>
<dbReference type="AlphaFoldDB" id="A0A7I8JIT7"/>
<evidence type="ECO:0000259" key="5">
    <source>
        <dbReference type="PROSITE" id="PS50102"/>
    </source>
</evidence>
<evidence type="ECO:0000259" key="4">
    <source>
        <dbReference type="PROSITE" id="PS50089"/>
    </source>
</evidence>
<name>A0A7I8JIT7_SPIIN</name>
<feature type="region of interest" description="Disordered" evidence="3">
    <location>
        <begin position="380"/>
        <end position="399"/>
    </location>
</feature>
<protein>
    <submittedName>
        <fullName evidence="6">Uncharacterized protein</fullName>
    </submittedName>
</protein>
<gene>
    <name evidence="6" type="ORF">SI7747_12015727</name>
</gene>
<dbReference type="CDD" id="cd16618">
    <property type="entry name" value="mRING-HC-C4C4_CNOT4"/>
    <property type="match status" value="1"/>
</dbReference>
<dbReference type="Gene3D" id="3.30.40.10">
    <property type="entry name" value="Zinc/RING finger domain, C3HC4 (zinc finger)"/>
    <property type="match status" value="1"/>
</dbReference>
<accession>A0A7I8JIT7</accession>
<dbReference type="EMBL" id="CACRZD030000012">
    <property type="protein sequence ID" value="CAA6669332.1"/>
    <property type="molecule type" value="Genomic_DNA"/>
</dbReference>
<dbReference type="GO" id="GO:0004842">
    <property type="term" value="F:ubiquitin-protein transferase activity"/>
    <property type="evidence" value="ECO:0007669"/>
    <property type="project" value="InterPro"/>
</dbReference>
<dbReference type="Pfam" id="PF00076">
    <property type="entry name" value="RRM_1"/>
    <property type="match status" value="1"/>
</dbReference>
<dbReference type="Gene3D" id="3.30.70.330">
    <property type="match status" value="1"/>
</dbReference>
<proteinExistence type="predicted"/>
<keyword evidence="1" id="KW-0862">Zinc</keyword>
<evidence type="ECO:0000313" key="7">
    <source>
        <dbReference type="Proteomes" id="UP001189122"/>
    </source>
</evidence>
<dbReference type="InterPro" id="IPR000504">
    <property type="entry name" value="RRM_dom"/>
</dbReference>
<feature type="compositionally biased region" description="Polar residues" evidence="3">
    <location>
        <begin position="385"/>
        <end position="399"/>
    </location>
</feature>
<dbReference type="GO" id="GO:0016567">
    <property type="term" value="P:protein ubiquitination"/>
    <property type="evidence" value="ECO:0007669"/>
    <property type="project" value="TreeGrafter"/>
</dbReference>
<dbReference type="SMART" id="SM00360">
    <property type="entry name" value="RRM"/>
    <property type="match status" value="1"/>
</dbReference>
<sequence length="770" mass="85099">MSDDGERSCPLCAEEMDLTDQQLKPCRCGYEICVWCWHHIVEMAEKDDSEARCPACRTPYDKERIVGTAANCERVVAEVNAEKKQKFPKAKPKTSSEARKHLNSVRVIQRNLVYIIGLPSTMADENLLERREYFGQYGRVLKVSISRTTGGAQQASNASTFSVYITYAKEEEAIRCIQAVHNFVLEGKTLRACFGTTKYCRAWLRNMTCNNPDCLYLHDVGCQEDSFTKDEVISAYTRSRVPPMASGNVHRRIGSVLPPPADDFCNSTTVSASKIVIKVSSNTSVSQAKGSLDIGGSGKAAGLPAAASWYADTELSDRALEPPREASDAELQHCASHVITQSSHLPYSSGPFFLSDAPSNHTLRREVCDLANEDFRTSDVELNGTPHQSRGDNTLSNGQAERKFGCSEEVGKFVEYPDPVSIGENQKYFGRLHNLPVGKNLSVDTGESNIISNILSMDFDPWNDTSVSTDSFAKFLCETDEQNSGLKMTNLWKGQSNNQSRFSFARQESQTPFSRPSFSEFAHVQTNGPGLHGSLVDIQNGFAASSSRYPVGFSGDQSAVLMRNLLVTASRAKTSAPPGFSVPNRLQAPPPGFSSHDKLDQAYDSTYSENHMYGGGPSLRKEYPMASAGYSGDVEFIDPAILAVGKGRLPHGFNASDVDPRLQLIMQQSVSAQQELRIPENFGGRFLPVNDSYVPSRHLHQNLPPLSPFDLMSLQHSRNAQWEGWNDIQANSDPGMGELLRNKRLGLNRYFPGNEEKFRAGDVYNRDFGM</sequence>
<feature type="domain" description="RING-type" evidence="4">
    <location>
        <begin position="9"/>
        <end position="57"/>
    </location>
</feature>
<dbReference type="FunFam" id="3.30.70.330:FF:000161">
    <property type="entry name" value="RNA binding (RRM/RBD/RNP motifs) family protein"/>
    <property type="match status" value="1"/>
</dbReference>
<dbReference type="Proteomes" id="UP001189122">
    <property type="component" value="Unassembled WGS sequence"/>
</dbReference>
<dbReference type="PROSITE" id="PS50089">
    <property type="entry name" value="ZF_RING_2"/>
    <property type="match status" value="1"/>
</dbReference>
<dbReference type="InterPro" id="IPR034261">
    <property type="entry name" value="CNOT4_RRM"/>
</dbReference>
<dbReference type="GO" id="GO:0008270">
    <property type="term" value="F:zinc ion binding"/>
    <property type="evidence" value="ECO:0007669"/>
    <property type="project" value="UniProtKB-KW"/>
</dbReference>
<dbReference type="GO" id="GO:0030014">
    <property type="term" value="C:CCR4-NOT complex"/>
    <property type="evidence" value="ECO:0007669"/>
    <property type="project" value="InterPro"/>
</dbReference>
<dbReference type="GO" id="GO:0003723">
    <property type="term" value="F:RNA binding"/>
    <property type="evidence" value="ECO:0007669"/>
    <property type="project" value="UniProtKB-UniRule"/>
</dbReference>
<dbReference type="InterPro" id="IPR039515">
    <property type="entry name" value="NOT4_mRING-HC-C4C4"/>
</dbReference>
<keyword evidence="1" id="KW-0863">Zinc-finger</keyword>
<feature type="domain" description="RRM" evidence="5">
    <location>
        <begin position="111"/>
        <end position="197"/>
    </location>
</feature>
<dbReference type="CDD" id="cd12438">
    <property type="entry name" value="RRM_CNOT4"/>
    <property type="match status" value="1"/>
</dbReference>
<evidence type="ECO:0000256" key="2">
    <source>
        <dbReference type="PROSITE-ProRule" id="PRU00176"/>
    </source>
</evidence>
<dbReference type="Pfam" id="PF14570">
    <property type="entry name" value="zf-RING_4"/>
    <property type="match status" value="1"/>
</dbReference>
<dbReference type="SUPFAM" id="SSF54928">
    <property type="entry name" value="RNA-binding domain, RBD"/>
    <property type="match status" value="1"/>
</dbReference>
<dbReference type="PANTHER" id="PTHR12603:SF36">
    <property type="entry name" value="RNA BINDING (RRM_RBD_RNP MOTIFS) FAMILY PROTEIN"/>
    <property type="match status" value="1"/>
</dbReference>
<dbReference type="InterPro" id="IPR003954">
    <property type="entry name" value="RRM_euk-type"/>
</dbReference>
<organism evidence="6">
    <name type="scientific">Spirodela intermedia</name>
    <name type="common">Intermediate duckweed</name>
    <dbReference type="NCBI Taxonomy" id="51605"/>
    <lineage>
        <taxon>Eukaryota</taxon>
        <taxon>Viridiplantae</taxon>
        <taxon>Streptophyta</taxon>
        <taxon>Embryophyta</taxon>
        <taxon>Tracheophyta</taxon>
        <taxon>Spermatophyta</taxon>
        <taxon>Magnoliopsida</taxon>
        <taxon>Liliopsida</taxon>
        <taxon>Araceae</taxon>
        <taxon>Lemnoideae</taxon>
        <taxon>Spirodela</taxon>
    </lineage>
</organism>
<dbReference type="SMART" id="SM00361">
    <property type="entry name" value="RRM_1"/>
    <property type="match status" value="1"/>
</dbReference>
<dbReference type="InterPro" id="IPR012677">
    <property type="entry name" value="Nucleotide-bd_a/b_plait_sf"/>
</dbReference>
<evidence type="ECO:0000313" key="6">
    <source>
        <dbReference type="EMBL" id="CAA2630089.1"/>
    </source>
</evidence>
<dbReference type="SUPFAM" id="SSF57850">
    <property type="entry name" value="RING/U-box"/>
    <property type="match status" value="1"/>
</dbReference>
<reference evidence="6 7" key="1">
    <citation type="submission" date="2019-12" db="EMBL/GenBank/DDBJ databases">
        <authorList>
            <person name="Scholz U."/>
            <person name="Mascher M."/>
            <person name="Fiebig A."/>
        </authorList>
    </citation>
    <scope>NUCLEOTIDE SEQUENCE</scope>
</reference>
<dbReference type="PANTHER" id="PTHR12603">
    <property type="entry name" value="CCR4-NOT TRANSCRIPTION COMPLEX RELATED"/>
    <property type="match status" value="1"/>
</dbReference>
<keyword evidence="1" id="KW-0479">Metal-binding</keyword>